<feature type="transmembrane region" description="Helical" evidence="1">
    <location>
        <begin position="22"/>
        <end position="40"/>
    </location>
</feature>
<dbReference type="AlphaFoldDB" id="A0A0C5JAQ5"/>
<name>A0A0C5JAQ5_9PROT</name>
<keyword evidence="1" id="KW-0812">Transmembrane</keyword>
<evidence type="ECO:0000313" key="2">
    <source>
        <dbReference type="EMBL" id="AJP48804.1"/>
    </source>
</evidence>
<keyword evidence="1" id="KW-0472">Membrane</keyword>
<sequence>MRPTCIQRGRQTKKASSANDPIFLSFFSILLKITLVATFVDPCWKRSNTQGALFAIALDVSSWLLLEIFYPNGMYPPQLFGLLMSLAGSLISSKRRV</sequence>
<accession>A0A0C5JAQ5</accession>
<reference evidence="2 3" key="1">
    <citation type="journal article" date="2015" name="Genome Announc.">
        <title>Complete Genome Sequence of a Novel Bacterium within the Family Rhodocyclaceae That Degrades Polycyclic Aromatic Hydrocarbons.</title>
        <authorList>
            <person name="Singleton D.R."/>
            <person name="Dickey A.N."/>
            <person name="Scholl E.H."/>
            <person name="Wright F.A."/>
            <person name="Aitken M.D."/>
        </authorList>
    </citation>
    <scope>NUCLEOTIDE SEQUENCE [LARGE SCALE GENOMIC DNA]</scope>
    <source>
        <strain evidence="3">PG1-Ca6</strain>
    </source>
</reference>
<dbReference type="RefSeq" id="WP_202634836.1">
    <property type="nucleotide sequence ID" value="NZ_CP010554.1"/>
</dbReference>
<evidence type="ECO:0000256" key="1">
    <source>
        <dbReference type="SAM" id="Phobius"/>
    </source>
</evidence>
<organism evidence="2 3">
    <name type="scientific">Rugosibacter aromaticivorans</name>
    <dbReference type="NCBI Taxonomy" id="1565605"/>
    <lineage>
        <taxon>Bacteria</taxon>
        <taxon>Pseudomonadati</taxon>
        <taxon>Pseudomonadota</taxon>
        <taxon>Betaproteobacteria</taxon>
        <taxon>Nitrosomonadales</taxon>
        <taxon>Sterolibacteriaceae</taxon>
        <taxon>Rugosibacter</taxon>
    </lineage>
</organism>
<gene>
    <name evidence="2" type="ORF">PG1C_10920</name>
</gene>
<dbReference type="HOGENOM" id="CLU_2344710_0_0_4"/>
<keyword evidence="1" id="KW-1133">Transmembrane helix</keyword>
<dbReference type="Proteomes" id="UP000061603">
    <property type="component" value="Chromosome"/>
</dbReference>
<evidence type="ECO:0000313" key="3">
    <source>
        <dbReference type="Proteomes" id="UP000061603"/>
    </source>
</evidence>
<keyword evidence="3" id="KW-1185">Reference proteome</keyword>
<feature type="transmembrane region" description="Helical" evidence="1">
    <location>
        <begin position="75"/>
        <end position="93"/>
    </location>
</feature>
<protein>
    <submittedName>
        <fullName evidence="2">Uncharacterized protein</fullName>
    </submittedName>
</protein>
<dbReference type="KEGG" id="rbu:PG1C_10920"/>
<dbReference type="STRING" id="1565605.PG1C_10920"/>
<proteinExistence type="predicted"/>
<dbReference type="EMBL" id="CP010554">
    <property type="protein sequence ID" value="AJP48804.1"/>
    <property type="molecule type" value="Genomic_DNA"/>
</dbReference>